<dbReference type="AlphaFoldDB" id="A0A7D9JK67"/>
<accession>A0A7D9JK67</accession>
<dbReference type="OrthoDB" id="447743at2759"/>
<evidence type="ECO:0000313" key="1">
    <source>
        <dbReference type="EMBL" id="CAB4031656.1"/>
    </source>
</evidence>
<evidence type="ECO:0000313" key="2">
    <source>
        <dbReference type="Proteomes" id="UP001152795"/>
    </source>
</evidence>
<name>A0A7D9JK67_PARCT</name>
<dbReference type="Proteomes" id="UP001152795">
    <property type="component" value="Unassembled WGS sequence"/>
</dbReference>
<dbReference type="SUPFAM" id="SSF56672">
    <property type="entry name" value="DNA/RNA polymerases"/>
    <property type="match status" value="1"/>
</dbReference>
<feature type="non-terminal residue" evidence="1">
    <location>
        <position position="658"/>
    </location>
</feature>
<sequence length="658" mass="75782">MVLCVVLIVIFGQILTGNATICEYCGKDFKSLGRHQWRCKSRTGVGNSPNTERASSSTSADNNTCTVGSTNVAGESFMCYCGRTFNSYRSLNLHRRSCFVQNNPCFAELFAQQDDSITIANSNESMTEVLFPTDKFKVLSGVKLPRSDLSWKAANEFFQSQFSVRPELRDLDSEIVFMNNVIWSYFKDTCGLVKSANKFEHYRSMSKSKLKKCLKDLKSNGGSLEEIKFVSKLLRKRMQSSVNDQRDYENELNENFWKFCKNEFENTEELEPNLSEQSCFDYFKNLFKEKSKSRLFNWPSWLSSFPSASKDFDLECPTYREISKIIRKMKSRGSACPFDQISIISFQRCPILRTHLWRIICKCWNEKNIPSVWKHAAAILIHKKDSTEDPANFRPICLEPVLLKVITSLLRNRIFKFVCENEFIESGIQKGFWPGISGTIEHTELLSHIINHARNKQRSLVVTLIDLKNAFGEVHHKLIRTILTAHHIPEEIICFVEKFYSDFSISIITKGFITKPIPVQRGVLQGDCLSPLLFNLCVNSLIHTINDAKLKCLGYVNNATMYPRHWFQFADDTAILSAHEEDNQLLCNVFNKWSTWADLHIRVEKCHTFGIKKQSSKAIQYQPVIIISGKRVPPIECEQGFNYLGKQFNFNMECDQIK</sequence>
<gene>
    <name evidence="1" type="ORF">PACLA_8A082451</name>
</gene>
<dbReference type="CDD" id="cd01650">
    <property type="entry name" value="RT_nLTR_like"/>
    <property type="match status" value="1"/>
</dbReference>
<proteinExistence type="predicted"/>
<dbReference type="EMBL" id="CACRXK020017806">
    <property type="protein sequence ID" value="CAB4031656.1"/>
    <property type="molecule type" value="Genomic_DNA"/>
</dbReference>
<organism evidence="1 2">
    <name type="scientific">Paramuricea clavata</name>
    <name type="common">Red gorgonian</name>
    <name type="synonym">Violescent sea-whip</name>
    <dbReference type="NCBI Taxonomy" id="317549"/>
    <lineage>
        <taxon>Eukaryota</taxon>
        <taxon>Metazoa</taxon>
        <taxon>Cnidaria</taxon>
        <taxon>Anthozoa</taxon>
        <taxon>Octocorallia</taxon>
        <taxon>Malacalcyonacea</taxon>
        <taxon>Plexauridae</taxon>
        <taxon>Paramuricea</taxon>
    </lineage>
</organism>
<keyword evidence="2" id="KW-1185">Reference proteome</keyword>
<dbReference type="Pfam" id="PF00078">
    <property type="entry name" value="RVT_1"/>
    <property type="match status" value="1"/>
</dbReference>
<comment type="caution">
    <text evidence="1">The sequence shown here is derived from an EMBL/GenBank/DDBJ whole genome shotgun (WGS) entry which is preliminary data.</text>
</comment>
<dbReference type="PANTHER" id="PTHR19446">
    <property type="entry name" value="REVERSE TRANSCRIPTASES"/>
    <property type="match status" value="1"/>
</dbReference>
<reference evidence="1" key="1">
    <citation type="submission" date="2020-04" db="EMBL/GenBank/DDBJ databases">
        <authorList>
            <person name="Alioto T."/>
            <person name="Alioto T."/>
            <person name="Gomez Garrido J."/>
        </authorList>
    </citation>
    <scope>NUCLEOTIDE SEQUENCE</scope>
    <source>
        <strain evidence="1">A484AB</strain>
    </source>
</reference>
<dbReference type="InterPro" id="IPR043502">
    <property type="entry name" value="DNA/RNA_pol_sf"/>
</dbReference>
<dbReference type="InterPro" id="IPR000477">
    <property type="entry name" value="RT_dom"/>
</dbReference>
<dbReference type="PROSITE" id="PS50878">
    <property type="entry name" value="RT_POL"/>
    <property type="match status" value="1"/>
</dbReference>
<protein>
    <submittedName>
        <fullName evidence="1">Uncharacterized protein</fullName>
    </submittedName>
</protein>